<dbReference type="OMA" id="WYFGGPE"/>
<organism evidence="2 3">
    <name type="scientific">Scytalidium lignicola</name>
    <name type="common">Hyphomycete</name>
    <dbReference type="NCBI Taxonomy" id="5539"/>
    <lineage>
        <taxon>Eukaryota</taxon>
        <taxon>Fungi</taxon>
        <taxon>Dikarya</taxon>
        <taxon>Ascomycota</taxon>
        <taxon>Pezizomycotina</taxon>
        <taxon>Leotiomycetes</taxon>
        <taxon>Leotiomycetes incertae sedis</taxon>
        <taxon>Scytalidium</taxon>
    </lineage>
</organism>
<name>A0A3E2H2Y8_SCYLI</name>
<dbReference type="EMBL" id="NCSJ02000191">
    <property type="protein sequence ID" value="RFU27766.1"/>
    <property type="molecule type" value="Genomic_DNA"/>
</dbReference>
<feature type="chain" id="PRO_5017821708" evidence="1">
    <location>
        <begin position="23"/>
        <end position="470"/>
    </location>
</feature>
<comment type="caution">
    <text evidence="2">The sequence shown here is derived from an EMBL/GenBank/DDBJ whole genome shotgun (WGS) entry which is preliminary data.</text>
</comment>
<feature type="signal peptide" evidence="1">
    <location>
        <begin position="1"/>
        <end position="22"/>
    </location>
</feature>
<evidence type="ECO:0000256" key="1">
    <source>
        <dbReference type="SAM" id="SignalP"/>
    </source>
</evidence>
<feature type="non-terminal residue" evidence="2">
    <location>
        <position position="1"/>
    </location>
</feature>
<feature type="non-terminal residue" evidence="2">
    <location>
        <position position="470"/>
    </location>
</feature>
<protein>
    <submittedName>
        <fullName evidence="2">Uncharacterized protein</fullName>
    </submittedName>
</protein>
<dbReference type="AlphaFoldDB" id="A0A3E2H2Y8"/>
<sequence length="470" mass="49671">MLQTSAAVRLLTLLSMLALVQAAPFVGSDFGPDTNISCSDVGDPNVDPATRWATALADEAFSDAVKDWNSQKARILGALLVLVTSPAGWMILNSFANFHNYFDNLFQAITNAQVDIQGEIQDFANEFATPVATNHDDNVGLILTIISSVLAVALSFVSAGAALGAIAGLAGDAAKQVDKGASVISSLSSNAFSIAKEALPTDQQQLINAAALDDMIVTATNSMQSTLSTILTGFSAESGSFNVAQPESTQDLFANGTWLNAPLGQDEYDYKGNFKKILYGALINATFTITPNLHPALAYQQKDCSDTSNEPYSQFGTARSCAVPGVVSYLLSMDMNDYQVGWQPDVASDQLTGDPNAWGGVKFDEVVSSIYNGWTASGSPASGVFTPDDINFFQDGSGNKAQIPWPLGIETPAFFNIPVCDVNTFYNNIFYMQAQAHAVDPGVNGVGDGEAESVANDNDGDHALAGNFLI</sequence>
<reference evidence="2 3" key="1">
    <citation type="submission" date="2018-05" db="EMBL/GenBank/DDBJ databases">
        <title>Draft genome sequence of Scytalidium lignicola DSM 105466, a ubiquitous saprotrophic fungus.</title>
        <authorList>
            <person name="Buettner E."/>
            <person name="Gebauer A.M."/>
            <person name="Hofrichter M."/>
            <person name="Liers C."/>
            <person name="Kellner H."/>
        </authorList>
    </citation>
    <scope>NUCLEOTIDE SEQUENCE [LARGE SCALE GENOMIC DNA]</scope>
    <source>
        <strain evidence="2 3">DSM 105466</strain>
    </source>
</reference>
<dbReference type="Proteomes" id="UP000258309">
    <property type="component" value="Unassembled WGS sequence"/>
</dbReference>
<dbReference type="OrthoDB" id="3257981at2759"/>
<gene>
    <name evidence="2" type="ORF">B7463_g8566</name>
</gene>
<proteinExistence type="predicted"/>
<keyword evidence="1" id="KW-0732">Signal</keyword>
<keyword evidence="3" id="KW-1185">Reference proteome</keyword>
<accession>A0A3E2H2Y8</accession>
<evidence type="ECO:0000313" key="2">
    <source>
        <dbReference type="EMBL" id="RFU27766.1"/>
    </source>
</evidence>
<evidence type="ECO:0000313" key="3">
    <source>
        <dbReference type="Proteomes" id="UP000258309"/>
    </source>
</evidence>